<evidence type="ECO:0000313" key="12">
    <source>
        <dbReference type="Proteomes" id="UP001174909"/>
    </source>
</evidence>
<keyword evidence="3 11" id="KW-0645">Protease</keyword>
<dbReference type="InterPro" id="IPR009003">
    <property type="entry name" value="Peptidase_S1_PA"/>
</dbReference>
<keyword evidence="2" id="KW-0964">Secreted</keyword>
<dbReference type="CDD" id="cd00096">
    <property type="entry name" value="Ig"/>
    <property type="match status" value="2"/>
</dbReference>
<dbReference type="InterPro" id="IPR050127">
    <property type="entry name" value="Serine_Proteases_S1"/>
</dbReference>
<dbReference type="PANTHER" id="PTHR24264">
    <property type="entry name" value="TRYPSIN-RELATED"/>
    <property type="match status" value="1"/>
</dbReference>
<dbReference type="GO" id="GO:0006508">
    <property type="term" value="P:proteolysis"/>
    <property type="evidence" value="ECO:0007669"/>
    <property type="project" value="UniProtKB-KW"/>
</dbReference>
<dbReference type="Proteomes" id="UP001174909">
    <property type="component" value="Unassembled WGS sequence"/>
</dbReference>
<evidence type="ECO:0000256" key="4">
    <source>
        <dbReference type="ARBA" id="ARBA00022801"/>
    </source>
</evidence>
<protein>
    <submittedName>
        <fullName evidence="11">Transmembrane protease serine 3</fullName>
    </submittedName>
</protein>
<dbReference type="SMART" id="SM00409">
    <property type="entry name" value="IG"/>
    <property type="match status" value="3"/>
</dbReference>
<evidence type="ECO:0000256" key="7">
    <source>
        <dbReference type="ARBA" id="ARBA00023319"/>
    </source>
</evidence>
<dbReference type="Pfam" id="PF00089">
    <property type="entry name" value="Trypsin"/>
    <property type="match status" value="1"/>
</dbReference>
<keyword evidence="7" id="KW-0393">Immunoglobulin domain</keyword>
<feature type="domain" description="Ig-like" evidence="10">
    <location>
        <begin position="80"/>
        <end position="173"/>
    </location>
</feature>
<dbReference type="SMART" id="SM00020">
    <property type="entry name" value="Tryp_SPc"/>
    <property type="match status" value="1"/>
</dbReference>
<feature type="domain" description="Ig-like" evidence="10">
    <location>
        <begin position="248"/>
        <end position="348"/>
    </location>
</feature>
<dbReference type="InterPro" id="IPR013783">
    <property type="entry name" value="Ig-like_fold"/>
</dbReference>
<keyword evidence="11" id="KW-0812">Transmembrane</keyword>
<dbReference type="Pfam" id="PF07679">
    <property type="entry name" value="I-set"/>
    <property type="match status" value="2"/>
</dbReference>
<dbReference type="InterPro" id="IPR013098">
    <property type="entry name" value="Ig_I-set"/>
</dbReference>
<comment type="similarity">
    <text evidence="8">Belongs to the peptidase S1 family. CLIP subfamily.</text>
</comment>
<dbReference type="FunFam" id="2.60.40.10:FF:000032">
    <property type="entry name" value="palladin isoform X1"/>
    <property type="match status" value="1"/>
</dbReference>
<dbReference type="PROSITE" id="PS50835">
    <property type="entry name" value="IG_LIKE"/>
    <property type="match status" value="3"/>
</dbReference>
<dbReference type="CDD" id="cd00190">
    <property type="entry name" value="Tryp_SPc"/>
    <property type="match status" value="1"/>
</dbReference>
<dbReference type="Gene3D" id="2.60.40.10">
    <property type="entry name" value="Immunoglobulins"/>
    <property type="match status" value="3"/>
</dbReference>
<evidence type="ECO:0000256" key="2">
    <source>
        <dbReference type="ARBA" id="ARBA00022525"/>
    </source>
</evidence>
<name>A0AA35XMG0_GEOBA</name>
<dbReference type="PROSITE" id="PS50240">
    <property type="entry name" value="TRYPSIN_DOM"/>
    <property type="match status" value="1"/>
</dbReference>
<keyword evidence="4" id="KW-0378">Hydrolase</keyword>
<dbReference type="InterPro" id="IPR043504">
    <property type="entry name" value="Peptidase_S1_PA_chymotrypsin"/>
</dbReference>
<evidence type="ECO:0000256" key="6">
    <source>
        <dbReference type="ARBA" id="ARBA00023157"/>
    </source>
</evidence>
<proteinExistence type="inferred from homology"/>
<dbReference type="InterPro" id="IPR007110">
    <property type="entry name" value="Ig-like_dom"/>
</dbReference>
<dbReference type="InterPro" id="IPR003598">
    <property type="entry name" value="Ig_sub2"/>
</dbReference>
<evidence type="ECO:0000259" key="9">
    <source>
        <dbReference type="PROSITE" id="PS50240"/>
    </source>
</evidence>
<dbReference type="InterPro" id="IPR001254">
    <property type="entry name" value="Trypsin_dom"/>
</dbReference>
<organism evidence="11 12">
    <name type="scientific">Geodia barretti</name>
    <name type="common">Barrett's horny sponge</name>
    <dbReference type="NCBI Taxonomy" id="519541"/>
    <lineage>
        <taxon>Eukaryota</taxon>
        <taxon>Metazoa</taxon>
        <taxon>Porifera</taxon>
        <taxon>Demospongiae</taxon>
        <taxon>Heteroscleromorpha</taxon>
        <taxon>Tetractinellida</taxon>
        <taxon>Astrophorina</taxon>
        <taxon>Geodiidae</taxon>
        <taxon>Geodia</taxon>
    </lineage>
</organism>
<comment type="subcellular location">
    <subcellularLocation>
        <location evidence="1">Secreted</location>
    </subcellularLocation>
</comment>
<evidence type="ECO:0000256" key="5">
    <source>
        <dbReference type="ARBA" id="ARBA00022825"/>
    </source>
</evidence>
<dbReference type="SUPFAM" id="SSF50494">
    <property type="entry name" value="Trypsin-like serine proteases"/>
    <property type="match status" value="1"/>
</dbReference>
<feature type="domain" description="Ig-like" evidence="10">
    <location>
        <begin position="1"/>
        <end position="77"/>
    </location>
</feature>
<dbReference type="Gene3D" id="2.40.10.10">
    <property type="entry name" value="Trypsin-like serine proteases"/>
    <property type="match status" value="2"/>
</dbReference>
<keyword evidence="5" id="KW-0720">Serine protease</keyword>
<reference evidence="11" key="1">
    <citation type="submission" date="2023-03" db="EMBL/GenBank/DDBJ databases">
        <authorList>
            <person name="Steffen K."/>
            <person name="Cardenas P."/>
        </authorList>
    </citation>
    <scope>NUCLEOTIDE SEQUENCE</scope>
</reference>
<keyword evidence="6" id="KW-1015">Disulfide bond</keyword>
<dbReference type="InterPro" id="IPR003599">
    <property type="entry name" value="Ig_sub"/>
</dbReference>
<gene>
    <name evidence="11" type="ORF">GBAR_LOCUS31049</name>
</gene>
<keyword evidence="11" id="KW-0472">Membrane</keyword>
<dbReference type="InterPro" id="IPR036179">
    <property type="entry name" value="Ig-like_dom_sf"/>
</dbReference>
<dbReference type="GO" id="GO:0005615">
    <property type="term" value="C:extracellular space"/>
    <property type="evidence" value="ECO:0007669"/>
    <property type="project" value="TreeGrafter"/>
</dbReference>
<evidence type="ECO:0000313" key="11">
    <source>
        <dbReference type="EMBL" id="CAI8056997.1"/>
    </source>
</evidence>
<accession>A0AA35XMG0</accession>
<dbReference type="AlphaFoldDB" id="A0AA35XMG0"/>
<evidence type="ECO:0000256" key="8">
    <source>
        <dbReference type="ARBA" id="ARBA00024195"/>
    </source>
</evidence>
<dbReference type="PANTHER" id="PTHR24264:SF65">
    <property type="entry name" value="SRCR DOMAIN-CONTAINING PROTEIN"/>
    <property type="match status" value="1"/>
</dbReference>
<evidence type="ECO:0000256" key="1">
    <source>
        <dbReference type="ARBA" id="ARBA00004613"/>
    </source>
</evidence>
<keyword evidence="12" id="KW-1185">Reference proteome</keyword>
<dbReference type="SUPFAM" id="SSF48726">
    <property type="entry name" value="Immunoglobulin"/>
    <property type="match status" value="3"/>
</dbReference>
<dbReference type="GO" id="GO:0004252">
    <property type="term" value="F:serine-type endopeptidase activity"/>
    <property type="evidence" value="ECO:0007669"/>
    <property type="project" value="InterPro"/>
</dbReference>
<feature type="domain" description="Peptidase S1" evidence="9">
    <location>
        <begin position="242"/>
        <end position="538"/>
    </location>
</feature>
<comment type="caution">
    <text evidence="11">The sequence shown here is derived from an EMBL/GenBank/DDBJ whole genome shotgun (WGS) entry which is preliminary data.</text>
</comment>
<dbReference type="SMART" id="SM00408">
    <property type="entry name" value="IGc2"/>
    <property type="match status" value="3"/>
</dbReference>
<dbReference type="FunFam" id="2.40.10.10:FF:000002">
    <property type="entry name" value="Transmembrane protease serine"/>
    <property type="match status" value="1"/>
</dbReference>
<evidence type="ECO:0000259" key="10">
    <source>
        <dbReference type="PROSITE" id="PS50835"/>
    </source>
</evidence>
<evidence type="ECO:0000256" key="3">
    <source>
        <dbReference type="ARBA" id="ARBA00022670"/>
    </source>
</evidence>
<sequence length="539" mass="58489">MFPWQQVDEEAESTRPKGHIEWLKDGEVIVTEGTKKYRQYRKKGLLQINNIGCGDQGVYECRYNSSRWGEAGRTELHIAPVVSNVPLIQTVIAGTLVTVRCDVMCEGNDIITWTKSGRIVANSNGTSLRSRYSVLENGSLFIDTALHGDSGCYTCSASNPAGTSSASVQLIVTHNGQPTAGSVAASLCVSDTNDSIDNSTSSSPACSLATGPITTTTPEGCRVLEDVSRDERNRASVETVVGGKLFGPVFLHRPHHCLRATAGYTVEIFCVVTGNPAPRVWWTKDNVSITAGRAPQQAVLGTGEWQQHFRQDSNNTLRIHSVAENDGGVYECIAENSRGRQSATTLLGVWGAEDVCGCVKETRGEDGRRRKRITQGSEVTSPEHYPWQAPEYDIALVKLRYPAILNTAVRPACLPVVNSDPPVGTICYVSGWGHLDYDQGPSPSILHHTLVPLVNYSNCRHEDAYGNAVTRKHLCAGFEGGGPDSCQNDSGGPLVCERGRRWKVFGVVNNGVGCGNAKKYGLYARVVRYNSWIKAVLGM</sequence>
<dbReference type="EMBL" id="CASHTH010004417">
    <property type="protein sequence ID" value="CAI8056997.1"/>
    <property type="molecule type" value="Genomic_DNA"/>
</dbReference>